<feature type="region of interest" description="Disordered" evidence="1">
    <location>
        <begin position="20"/>
        <end position="119"/>
    </location>
</feature>
<proteinExistence type="predicted"/>
<name>A0A4Z2FCK2_9TELE</name>
<gene>
    <name evidence="2" type="ORF">EYF80_051328</name>
</gene>
<organism evidence="2 3">
    <name type="scientific">Liparis tanakae</name>
    <name type="common">Tanaka's snailfish</name>
    <dbReference type="NCBI Taxonomy" id="230148"/>
    <lineage>
        <taxon>Eukaryota</taxon>
        <taxon>Metazoa</taxon>
        <taxon>Chordata</taxon>
        <taxon>Craniata</taxon>
        <taxon>Vertebrata</taxon>
        <taxon>Euteleostomi</taxon>
        <taxon>Actinopterygii</taxon>
        <taxon>Neopterygii</taxon>
        <taxon>Teleostei</taxon>
        <taxon>Neoteleostei</taxon>
        <taxon>Acanthomorphata</taxon>
        <taxon>Eupercaria</taxon>
        <taxon>Perciformes</taxon>
        <taxon>Cottioidei</taxon>
        <taxon>Cottales</taxon>
        <taxon>Liparidae</taxon>
        <taxon>Liparis</taxon>
    </lineage>
</organism>
<dbReference type="AlphaFoldDB" id="A0A4Z2FCK2"/>
<keyword evidence="3" id="KW-1185">Reference proteome</keyword>
<evidence type="ECO:0000256" key="1">
    <source>
        <dbReference type="SAM" id="MobiDB-lite"/>
    </source>
</evidence>
<protein>
    <submittedName>
        <fullName evidence="2">Uncharacterized protein</fullName>
    </submittedName>
</protein>
<comment type="caution">
    <text evidence="2">The sequence shown here is derived from an EMBL/GenBank/DDBJ whole genome shotgun (WGS) entry which is preliminary data.</text>
</comment>
<dbReference type="EMBL" id="SRLO01001367">
    <property type="protein sequence ID" value="TNN38494.1"/>
    <property type="molecule type" value="Genomic_DNA"/>
</dbReference>
<feature type="compositionally biased region" description="Low complexity" evidence="1">
    <location>
        <begin position="30"/>
        <end position="49"/>
    </location>
</feature>
<evidence type="ECO:0000313" key="3">
    <source>
        <dbReference type="Proteomes" id="UP000314294"/>
    </source>
</evidence>
<sequence length="339" mass="36725">MVFFPLRQCHAFRRAAIAHSSGGLRPPDVPSRSRSSAPPSGSGSSPRAVDAYSQERKTRRKETNGLGLKCPGRDRLLASSLHATPSVRRDGQRSSVPLVPSGSRSNNPPSRRALPGDALWRGRPVEGAPCGGGALWSDTPCGGGALWRGRPVEGAPCGAHATLIGPEPRSSARGHFLQDITMLLKVKYQRTKKYIQIQLGFTYLEFITAAAVPLAGERRGRGLRSLTPLHFYFVLDSINKPRVAGGALVPPPRRMLKRRNLAEWRDLAERRGLSARPASGARSGSIGHQSVNQLSGLLRRRPDERSGSRGPERRAAAPIEEGRGALRGGPRRPERRAVL</sequence>
<feature type="compositionally biased region" description="Basic and acidic residues" evidence="1">
    <location>
        <begin position="300"/>
        <end position="324"/>
    </location>
</feature>
<accession>A0A4Z2FCK2</accession>
<feature type="compositionally biased region" description="Low complexity" evidence="1">
    <location>
        <begin position="274"/>
        <end position="287"/>
    </location>
</feature>
<reference evidence="2 3" key="1">
    <citation type="submission" date="2019-03" db="EMBL/GenBank/DDBJ databases">
        <title>First draft genome of Liparis tanakae, snailfish: a comprehensive survey of snailfish specific genes.</title>
        <authorList>
            <person name="Kim W."/>
            <person name="Song I."/>
            <person name="Jeong J.-H."/>
            <person name="Kim D."/>
            <person name="Kim S."/>
            <person name="Ryu S."/>
            <person name="Song J.Y."/>
            <person name="Lee S.K."/>
        </authorList>
    </citation>
    <scope>NUCLEOTIDE SEQUENCE [LARGE SCALE GENOMIC DNA]</scope>
    <source>
        <tissue evidence="2">Muscle</tissue>
    </source>
</reference>
<evidence type="ECO:0000313" key="2">
    <source>
        <dbReference type="EMBL" id="TNN38494.1"/>
    </source>
</evidence>
<feature type="compositionally biased region" description="Low complexity" evidence="1">
    <location>
        <begin position="100"/>
        <end position="112"/>
    </location>
</feature>
<dbReference type="Proteomes" id="UP000314294">
    <property type="component" value="Unassembled WGS sequence"/>
</dbReference>
<feature type="region of interest" description="Disordered" evidence="1">
    <location>
        <begin position="273"/>
        <end position="339"/>
    </location>
</feature>
<dbReference type="OrthoDB" id="7687839at2759"/>